<evidence type="ECO:0000256" key="4">
    <source>
        <dbReference type="ARBA" id="ARBA00022729"/>
    </source>
</evidence>
<proteinExistence type="inferred from homology"/>
<dbReference type="GO" id="GO:1904680">
    <property type="term" value="F:peptide transmembrane transporter activity"/>
    <property type="evidence" value="ECO:0007669"/>
    <property type="project" value="TreeGrafter"/>
</dbReference>
<evidence type="ECO:0000313" key="7">
    <source>
        <dbReference type="Proteomes" id="UP000754750"/>
    </source>
</evidence>
<gene>
    <name evidence="6" type="ORF">E7512_11650</name>
</gene>
<keyword evidence="3" id="KW-0813">Transport</keyword>
<dbReference type="GO" id="GO:0043190">
    <property type="term" value="C:ATP-binding cassette (ABC) transporter complex"/>
    <property type="evidence" value="ECO:0007669"/>
    <property type="project" value="InterPro"/>
</dbReference>
<comment type="similarity">
    <text evidence="2">Belongs to the bacterial solute-binding protein 5 family.</text>
</comment>
<dbReference type="AlphaFoldDB" id="A0A928Q3A1"/>
<dbReference type="GO" id="GO:0030313">
    <property type="term" value="C:cell envelope"/>
    <property type="evidence" value="ECO:0007669"/>
    <property type="project" value="UniProtKB-SubCell"/>
</dbReference>
<accession>A0A928Q3A1</accession>
<dbReference type="GO" id="GO:0015833">
    <property type="term" value="P:peptide transport"/>
    <property type="evidence" value="ECO:0007669"/>
    <property type="project" value="TreeGrafter"/>
</dbReference>
<dbReference type="SUPFAM" id="SSF53850">
    <property type="entry name" value="Periplasmic binding protein-like II"/>
    <property type="match status" value="1"/>
</dbReference>
<dbReference type="FunFam" id="3.90.76.10:FF:000001">
    <property type="entry name" value="Oligopeptide ABC transporter substrate-binding protein"/>
    <property type="match status" value="1"/>
</dbReference>
<sequence>MLLVFPSCGQQKNEAADKIIKYYVDQEPQTLDPQVATDSSAILAIGALYEGLTRLDQNGKAVPGVAESWSANDAATVFTFRLRENAVWSDGQPVTAADFVFAFRRALAPQTKSEACRPLYVVKNARKVSAGSLPADQLGVRAENDTTLVVELEYAYADFPSLTAEGVFMPCNEAFFQQTQGKYGLEYKSILSNGPFVLGNKYSWDHGKQIKLTRSDTYRGAQAVLPAALIFFMSGSDVDVSDPIKALTTSAVDAIALPEQQVAKAQELGLPITSFQDITWGLAFNTQDPLMQNEKIRQGLVQALPRQKLLEHLPEKAAQAEYIIGPQAMLMGRNYRQQAGTAAGYLKEGTQGGTLVQAGLKELGHPEFSHVTVLCPDTEQSKLMVNEMLVAWNRLTGQYFSMQPMAESELRKAVDSGEYQIALTGIYPEKDGKMLSVFRSDSPQNPSRLASPEFDRLLLAAEQSGGAAALSSYLQAENYLSAHAVFYPIYYKNSYYACGKGVTGIVFRPNSAGIDFLLAGKTD</sequence>
<dbReference type="PANTHER" id="PTHR30290:SF10">
    <property type="entry name" value="PERIPLASMIC OLIGOPEPTIDE-BINDING PROTEIN-RELATED"/>
    <property type="match status" value="1"/>
</dbReference>
<dbReference type="GO" id="GO:0042597">
    <property type="term" value="C:periplasmic space"/>
    <property type="evidence" value="ECO:0007669"/>
    <property type="project" value="UniProtKB-ARBA"/>
</dbReference>
<keyword evidence="4" id="KW-0732">Signal</keyword>
<protein>
    <submittedName>
        <fullName evidence="6">Peptide ABC transporter substrate-binding protein</fullName>
    </submittedName>
</protein>
<dbReference type="CDD" id="cd08504">
    <property type="entry name" value="PBP2_OppA"/>
    <property type="match status" value="1"/>
</dbReference>
<dbReference type="InterPro" id="IPR030678">
    <property type="entry name" value="Peptide/Ni-bd"/>
</dbReference>
<name>A0A928Q3A1_9FIRM</name>
<feature type="domain" description="Solute-binding protein family 5" evidence="5">
    <location>
        <begin position="61"/>
        <end position="429"/>
    </location>
</feature>
<evidence type="ECO:0000256" key="1">
    <source>
        <dbReference type="ARBA" id="ARBA00004196"/>
    </source>
</evidence>
<dbReference type="PANTHER" id="PTHR30290">
    <property type="entry name" value="PERIPLASMIC BINDING COMPONENT OF ABC TRANSPORTER"/>
    <property type="match status" value="1"/>
</dbReference>
<dbReference type="Proteomes" id="UP000754750">
    <property type="component" value="Unassembled WGS sequence"/>
</dbReference>
<evidence type="ECO:0000313" key="6">
    <source>
        <dbReference type="EMBL" id="MBE6834209.1"/>
    </source>
</evidence>
<dbReference type="Pfam" id="PF00496">
    <property type="entry name" value="SBP_bac_5"/>
    <property type="match status" value="1"/>
</dbReference>
<dbReference type="Gene3D" id="3.90.76.10">
    <property type="entry name" value="Dipeptide-binding Protein, Domain 1"/>
    <property type="match status" value="1"/>
</dbReference>
<dbReference type="Gene3D" id="3.10.105.10">
    <property type="entry name" value="Dipeptide-binding Protein, Domain 3"/>
    <property type="match status" value="1"/>
</dbReference>
<dbReference type="EMBL" id="SVNY01000006">
    <property type="protein sequence ID" value="MBE6834209.1"/>
    <property type="molecule type" value="Genomic_DNA"/>
</dbReference>
<dbReference type="InterPro" id="IPR000914">
    <property type="entry name" value="SBP_5_dom"/>
</dbReference>
<evidence type="ECO:0000259" key="5">
    <source>
        <dbReference type="Pfam" id="PF00496"/>
    </source>
</evidence>
<dbReference type="PIRSF" id="PIRSF002741">
    <property type="entry name" value="MppA"/>
    <property type="match status" value="1"/>
</dbReference>
<dbReference type="Gene3D" id="3.40.190.10">
    <property type="entry name" value="Periplasmic binding protein-like II"/>
    <property type="match status" value="1"/>
</dbReference>
<reference evidence="6" key="1">
    <citation type="submission" date="2019-04" db="EMBL/GenBank/DDBJ databases">
        <title>Evolution of Biomass-Degrading Anaerobic Consortia Revealed by Metagenomics.</title>
        <authorList>
            <person name="Peng X."/>
        </authorList>
    </citation>
    <scope>NUCLEOTIDE SEQUENCE</scope>
    <source>
        <strain evidence="6">SIG551</strain>
    </source>
</reference>
<comment type="caution">
    <text evidence="6">The sequence shown here is derived from an EMBL/GenBank/DDBJ whole genome shotgun (WGS) entry which is preliminary data.</text>
</comment>
<comment type="subcellular location">
    <subcellularLocation>
        <location evidence="1">Cell envelope</location>
    </subcellularLocation>
</comment>
<evidence type="ECO:0000256" key="3">
    <source>
        <dbReference type="ARBA" id="ARBA00022448"/>
    </source>
</evidence>
<evidence type="ECO:0000256" key="2">
    <source>
        <dbReference type="ARBA" id="ARBA00005695"/>
    </source>
</evidence>
<dbReference type="InterPro" id="IPR039424">
    <property type="entry name" value="SBP_5"/>
</dbReference>
<organism evidence="6 7">
    <name type="scientific">Faecalispora sporosphaeroides</name>
    <dbReference type="NCBI Taxonomy" id="1549"/>
    <lineage>
        <taxon>Bacteria</taxon>
        <taxon>Bacillati</taxon>
        <taxon>Bacillota</taxon>
        <taxon>Clostridia</taxon>
        <taxon>Eubacteriales</taxon>
        <taxon>Oscillospiraceae</taxon>
        <taxon>Faecalispora</taxon>
    </lineage>
</organism>